<evidence type="ECO:0000313" key="5">
    <source>
        <dbReference type="EMBL" id="OUP69764.1"/>
    </source>
</evidence>
<evidence type="ECO:0000313" key="7">
    <source>
        <dbReference type="Proteomes" id="UP000446348"/>
    </source>
</evidence>
<feature type="binding site" evidence="3">
    <location>
        <position position="93"/>
    </location>
    <ligand>
        <name>Fe cation</name>
        <dbReference type="ChEBI" id="CHEBI:24875"/>
    </ligand>
</feature>
<dbReference type="InterPro" id="IPR023635">
    <property type="entry name" value="Peptide_deformylase"/>
</dbReference>
<dbReference type="PANTHER" id="PTHR10458">
    <property type="entry name" value="PEPTIDE DEFORMYLASE"/>
    <property type="match status" value="1"/>
</dbReference>
<dbReference type="RefSeq" id="WP_087300544.1">
    <property type="nucleotide sequence ID" value="NZ_CASBEY010000005.1"/>
</dbReference>
<name>A0A1Y4MTH0_9FIRM</name>
<proteinExistence type="inferred from homology"/>
<evidence type="ECO:0000313" key="4">
    <source>
        <dbReference type="EMBL" id="NBI78662.1"/>
    </source>
</evidence>
<reference evidence="6" key="1">
    <citation type="submission" date="2017-04" db="EMBL/GenBank/DDBJ databases">
        <title>Function of individual gut microbiota members based on whole genome sequencing of pure cultures obtained from chicken caecum.</title>
        <authorList>
            <person name="Medvecky M."/>
            <person name="Cejkova D."/>
            <person name="Polansky O."/>
            <person name="Karasova D."/>
            <person name="Kubasova T."/>
            <person name="Cizek A."/>
            <person name="Rychlik I."/>
        </authorList>
    </citation>
    <scope>NUCLEOTIDE SEQUENCE [LARGE SCALE GENOMIC DNA]</scope>
    <source>
        <strain evidence="6">An175</strain>
    </source>
</reference>
<comment type="cofactor">
    <cofactor evidence="3">
        <name>Fe(2+)</name>
        <dbReference type="ChEBI" id="CHEBI:29033"/>
    </cofactor>
    <text evidence="3">Binds 1 Fe(2+) ion.</text>
</comment>
<sequence>MVREILRLGNPALYEKSAPVTNDELERMRAVAVDLRDTLLDYRKRHQAGRAIAAPQIGVQKRMIYLQTDQTIVLINPVLSFPDGEQMEVLDDCMSFPGLLVRVMRFKRCTVRFRDLEWNEQKLYFEGDLAELLQHEYDHLDGMLATMRAVDNRSFFFV</sequence>
<dbReference type="Pfam" id="PF01327">
    <property type="entry name" value="Pep_deformylase"/>
    <property type="match status" value="1"/>
</dbReference>
<dbReference type="EMBL" id="QXWZ01000010">
    <property type="protein sequence ID" value="NBI78662.1"/>
    <property type="molecule type" value="Genomic_DNA"/>
</dbReference>
<dbReference type="Gene3D" id="3.90.45.10">
    <property type="entry name" value="Peptide deformylase"/>
    <property type="match status" value="1"/>
</dbReference>
<dbReference type="EMBL" id="NFKP01000007">
    <property type="protein sequence ID" value="OUP69764.1"/>
    <property type="molecule type" value="Genomic_DNA"/>
</dbReference>
<comment type="caution">
    <text evidence="5">The sequence shown here is derived from an EMBL/GenBank/DDBJ whole genome shotgun (WGS) entry which is preliminary data.</text>
</comment>
<dbReference type="Proteomes" id="UP000446348">
    <property type="component" value="Unassembled WGS sequence"/>
</dbReference>
<comment type="function">
    <text evidence="3">Removes the formyl group from the N-terminal Met of newly synthesized proteins. Requires at least a dipeptide for an efficient rate of reaction. N-terminal L-methionine is a prerequisite for activity but the enzyme has broad specificity at other positions.</text>
</comment>
<reference evidence="4 7" key="3">
    <citation type="submission" date="2018-08" db="EMBL/GenBank/DDBJ databases">
        <title>Murine metabolic-syndrome-specific gut microbial biobank.</title>
        <authorList>
            <person name="Liu C."/>
        </authorList>
    </citation>
    <scope>NUCLEOTIDE SEQUENCE [LARGE SCALE GENOMIC DNA]</scope>
    <source>
        <strain evidence="4 7">X69</strain>
    </source>
</reference>
<accession>A0A1Y4MTH0</accession>
<keyword evidence="3" id="KW-0479">Metal-binding</keyword>
<dbReference type="GO" id="GO:0046872">
    <property type="term" value="F:metal ion binding"/>
    <property type="evidence" value="ECO:0007669"/>
    <property type="project" value="UniProtKB-KW"/>
</dbReference>
<dbReference type="Proteomes" id="UP000196386">
    <property type="component" value="Unassembled WGS sequence"/>
</dbReference>
<gene>
    <name evidence="3" type="primary">def</name>
    <name evidence="5" type="ORF">B5F11_07170</name>
    <name evidence="4" type="ORF">D3Z39_07235</name>
</gene>
<comment type="catalytic activity">
    <reaction evidence="3">
        <text>N-terminal N-formyl-L-methionyl-[peptide] + H2O = N-terminal L-methionyl-[peptide] + formate</text>
        <dbReference type="Rhea" id="RHEA:24420"/>
        <dbReference type="Rhea" id="RHEA-COMP:10639"/>
        <dbReference type="Rhea" id="RHEA-COMP:10640"/>
        <dbReference type="ChEBI" id="CHEBI:15377"/>
        <dbReference type="ChEBI" id="CHEBI:15740"/>
        <dbReference type="ChEBI" id="CHEBI:49298"/>
        <dbReference type="ChEBI" id="CHEBI:64731"/>
        <dbReference type="EC" id="3.5.1.88"/>
    </reaction>
</comment>
<dbReference type="GO" id="GO:0042586">
    <property type="term" value="F:peptide deformylase activity"/>
    <property type="evidence" value="ECO:0007669"/>
    <property type="project" value="UniProtKB-UniRule"/>
</dbReference>
<dbReference type="CDD" id="cd00487">
    <property type="entry name" value="Pep_deformylase"/>
    <property type="match status" value="1"/>
</dbReference>
<keyword evidence="2 3" id="KW-0408">Iron</keyword>
<feature type="active site" evidence="3">
    <location>
        <position position="136"/>
    </location>
</feature>
<keyword evidence="3" id="KW-0378">Hydrolase</keyword>
<evidence type="ECO:0000256" key="1">
    <source>
        <dbReference type="ARBA" id="ARBA00010759"/>
    </source>
</evidence>
<dbReference type="OrthoDB" id="9784988at2"/>
<evidence type="ECO:0000256" key="3">
    <source>
        <dbReference type="HAMAP-Rule" id="MF_00163"/>
    </source>
</evidence>
<dbReference type="PIRSF" id="PIRSF004749">
    <property type="entry name" value="Pep_def"/>
    <property type="match status" value="1"/>
</dbReference>
<feature type="binding site" evidence="3">
    <location>
        <position position="139"/>
    </location>
    <ligand>
        <name>Fe cation</name>
        <dbReference type="ChEBI" id="CHEBI:24875"/>
    </ligand>
</feature>
<protein>
    <recommendedName>
        <fullName evidence="3">Peptide deformylase</fullName>
        <shortName evidence="3">PDF</shortName>
        <ecNumber evidence="3">3.5.1.88</ecNumber>
    </recommendedName>
    <alternativeName>
        <fullName evidence="3">Polypeptide deformylase</fullName>
    </alternativeName>
</protein>
<dbReference type="InterPro" id="IPR036821">
    <property type="entry name" value="Peptide_deformylase_sf"/>
</dbReference>
<dbReference type="EC" id="3.5.1.88" evidence="3"/>
<dbReference type="PRINTS" id="PR01576">
    <property type="entry name" value="PDEFORMYLASE"/>
</dbReference>
<evidence type="ECO:0000256" key="2">
    <source>
        <dbReference type="ARBA" id="ARBA00023004"/>
    </source>
</evidence>
<dbReference type="SUPFAM" id="SSF56420">
    <property type="entry name" value="Peptide deformylase"/>
    <property type="match status" value="1"/>
</dbReference>
<comment type="similarity">
    <text evidence="1 3">Belongs to the polypeptide deformylase family.</text>
</comment>
<feature type="binding site" evidence="3">
    <location>
        <position position="135"/>
    </location>
    <ligand>
        <name>Fe cation</name>
        <dbReference type="ChEBI" id="CHEBI:24875"/>
    </ligand>
</feature>
<dbReference type="AlphaFoldDB" id="A0A1Y4MTH0"/>
<reference evidence="5" key="2">
    <citation type="journal article" date="2018" name="BMC Genomics">
        <title>Whole genome sequencing and function prediction of 133 gut anaerobes isolated from chicken caecum in pure cultures.</title>
        <authorList>
            <person name="Medvecky M."/>
            <person name="Cejkova D."/>
            <person name="Polansky O."/>
            <person name="Karasova D."/>
            <person name="Kubasova T."/>
            <person name="Cizek A."/>
            <person name="Rychlik I."/>
        </authorList>
    </citation>
    <scope>NUCLEOTIDE SEQUENCE</scope>
    <source>
        <strain evidence="5">An175</strain>
    </source>
</reference>
<evidence type="ECO:0000313" key="6">
    <source>
        <dbReference type="Proteomes" id="UP000196386"/>
    </source>
</evidence>
<dbReference type="PANTHER" id="PTHR10458:SF22">
    <property type="entry name" value="PEPTIDE DEFORMYLASE"/>
    <property type="match status" value="1"/>
</dbReference>
<keyword evidence="3" id="KW-0648">Protein biosynthesis</keyword>
<organism evidence="5 6">
    <name type="scientific">Anaerotruncus colihominis</name>
    <dbReference type="NCBI Taxonomy" id="169435"/>
    <lineage>
        <taxon>Bacteria</taxon>
        <taxon>Bacillati</taxon>
        <taxon>Bacillota</taxon>
        <taxon>Clostridia</taxon>
        <taxon>Eubacteriales</taxon>
        <taxon>Oscillospiraceae</taxon>
        <taxon>Anaerotruncus</taxon>
    </lineage>
</organism>
<dbReference type="HAMAP" id="MF_00163">
    <property type="entry name" value="Pep_deformylase"/>
    <property type="match status" value="1"/>
</dbReference>
<dbReference type="GO" id="GO:0006412">
    <property type="term" value="P:translation"/>
    <property type="evidence" value="ECO:0007669"/>
    <property type="project" value="UniProtKB-UniRule"/>
</dbReference>